<dbReference type="AlphaFoldDB" id="A0A6A4H2X3"/>
<feature type="compositionally biased region" description="Polar residues" evidence="1">
    <location>
        <begin position="1"/>
        <end position="15"/>
    </location>
</feature>
<dbReference type="EMBL" id="ML769606">
    <property type="protein sequence ID" value="KAE9392018.1"/>
    <property type="molecule type" value="Genomic_DNA"/>
</dbReference>
<feature type="compositionally biased region" description="Polar residues" evidence="1">
    <location>
        <begin position="50"/>
        <end position="59"/>
    </location>
</feature>
<feature type="compositionally biased region" description="Acidic residues" evidence="1">
    <location>
        <begin position="362"/>
        <end position="395"/>
    </location>
</feature>
<name>A0A6A4H2X3_9AGAR</name>
<gene>
    <name evidence="2" type="ORF">BT96DRAFT_944936</name>
</gene>
<feature type="region of interest" description="Disordered" evidence="1">
    <location>
        <begin position="1"/>
        <end position="67"/>
    </location>
</feature>
<organism evidence="2 3">
    <name type="scientific">Gymnopus androsaceus JB14</name>
    <dbReference type="NCBI Taxonomy" id="1447944"/>
    <lineage>
        <taxon>Eukaryota</taxon>
        <taxon>Fungi</taxon>
        <taxon>Dikarya</taxon>
        <taxon>Basidiomycota</taxon>
        <taxon>Agaricomycotina</taxon>
        <taxon>Agaricomycetes</taxon>
        <taxon>Agaricomycetidae</taxon>
        <taxon>Agaricales</taxon>
        <taxon>Marasmiineae</taxon>
        <taxon>Omphalotaceae</taxon>
        <taxon>Gymnopus</taxon>
    </lineage>
</organism>
<feature type="compositionally biased region" description="Polar residues" evidence="1">
    <location>
        <begin position="348"/>
        <end position="357"/>
    </location>
</feature>
<dbReference type="OrthoDB" id="3271097at2759"/>
<evidence type="ECO:0000313" key="3">
    <source>
        <dbReference type="Proteomes" id="UP000799118"/>
    </source>
</evidence>
<accession>A0A6A4H2X3</accession>
<evidence type="ECO:0000313" key="2">
    <source>
        <dbReference type="EMBL" id="KAE9392018.1"/>
    </source>
</evidence>
<evidence type="ECO:0000256" key="1">
    <source>
        <dbReference type="SAM" id="MobiDB-lite"/>
    </source>
</evidence>
<keyword evidence="3" id="KW-1185">Reference proteome</keyword>
<feature type="region of interest" description="Disordered" evidence="1">
    <location>
        <begin position="205"/>
        <end position="224"/>
    </location>
</feature>
<dbReference type="Proteomes" id="UP000799118">
    <property type="component" value="Unassembled WGS sequence"/>
</dbReference>
<sequence>MAKSKASVTDKTNLDPTRAAEQATGLKTKTTKGRTKKNSKVASAEKVPTNPHNNIQDPSDSIGKENTVDSNVAGVESNANIKKKKMTKKLNATVSNEVEAVVIKAPQASKKKTTRDAMLEEGCGPTLSDIVDADFTAAVKKRANRSQNKADEIQALKRRIEELEGHGTEQDYAKKTKQAIEKGQAKLTRDKTIVVAARYEGAQAADARNKAHSNNSNANPNKRYIGHVTDNKCHRDNIIIKPEGEVGEKKRGGYTLSEELGGITKTEYNKFLDVVHRAADKAHVNFTVSYKDQLLKVKDDVCKLVALEEPYFTRNRFPQYWATLAALKQYIGSVQRAESSRNRKLQAESVSGSSQTLIHIDGEEESDEEEEEEEEEEEDECEGDEMEINADADME</sequence>
<feature type="compositionally biased region" description="Basic residues" evidence="1">
    <location>
        <begin position="29"/>
        <end position="39"/>
    </location>
</feature>
<feature type="region of interest" description="Disordered" evidence="1">
    <location>
        <begin position="341"/>
        <end position="395"/>
    </location>
</feature>
<proteinExistence type="predicted"/>
<protein>
    <submittedName>
        <fullName evidence="2">Uncharacterized protein</fullName>
    </submittedName>
</protein>
<reference evidence="2" key="1">
    <citation type="journal article" date="2019" name="Environ. Microbiol.">
        <title>Fungal ecological strategies reflected in gene transcription - a case study of two litter decomposers.</title>
        <authorList>
            <person name="Barbi F."/>
            <person name="Kohler A."/>
            <person name="Barry K."/>
            <person name="Baskaran P."/>
            <person name="Daum C."/>
            <person name="Fauchery L."/>
            <person name="Ihrmark K."/>
            <person name="Kuo A."/>
            <person name="LaButti K."/>
            <person name="Lipzen A."/>
            <person name="Morin E."/>
            <person name="Grigoriev I.V."/>
            <person name="Henrissat B."/>
            <person name="Lindahl B."/>
            <person name="Martin F."/>
        </authorList>
    </citation>
    <scope>NUCLEOTIDE SEQUENCE</scope>
    <source>
        <strain evidence="2">JB14</strain>
    </source>
</reference>